<proteinExistence type="predicted"/>
<protein>
    <submittedName>
        <fullName evidence="1">Uncharacterized protein</fullName>
    </submittedName>
</protein>
<name>A0A9P4J3R3_9PEZI</name>
<gene>
    <name evidence="1" type="ORF">K461DRAFT_279348</name>
</gene>
<organism evidence="1 2">
    <name type="scientific">Myriangium duriaei CBS 260.36</name>
    <dbReference type="NCBI Taxonomy" id="1168546"/>
    <lineage>
        <taxon>Eukaryota</taxon>
        <taxon>Fungi</taxon>
        <taxon>Dikarya</taxon>
        <taxon>Ascomycota</taxon>
        <taxon>Pezizomycotina</taxon>
        <taxon>Dothideomycetes</taxon>
        <taxon>Dothideomycetidae</taxon>
        <taxon>Myriangiales</taxon>
        <taxon>Myriangiaceae</taxon>
        <taxon>Myriangium</taxon>
    </lineage>
</organism>
<comment type="caution">
    <text evidence="1">The sequence shown here is derived from an EMBL/GenBank/DDBJ whole genome shotgun (WGS) entry which is preliminary data.</text>
</comment>
<reference evidence="1" key="1">
    <citation type="journal article" date="2020" name="Stud. Mycol.">
        <title>101 Dothideomycetes genomes: a test case for predicting lifestyles and emergence of pathogens.</title>
        <authorList>
            <person name="Haridas S."/>
            <person name="Albert R."/>
            <person name="Binder M."/>
            <person name="Bloem J."/>
            <person name="Labutti K."/>
            <person name="Salamov A."/>
            <person name="Andreopoulos B."/>
            <person name="Baker S."/>
            <person name="Barry K."/>
            <person name="Bills G."/>
            <person name="Bluhm B."/>
            <person name="Cannon C."/>
            <person name="Castanera R."/>
            <person name="Culley D."/>
            <person name="Daum C."/>
            <person name="Ezra D."/>
            <person name="Gonzalez J."/>
            <person name="Henrissat B."/>
            <person name="Kuo A."/>
            <person name="Liang C."/>
            <person name="Lipzen A."/>
            <person name="Lutzoni F."/>
            <person name="Magnuson J."/>
            <person name="Mondo S."/>
            <person name="Nolan M."/>
            <person name="Ohm R."/>
            <person name="Pangilinan J."/>
            <person name="Park H.-J."/>
            <person name="Ramirez L."/>
            <person name="Alfaro M."/>
            <person name="Sun H."/>
            <person name="Tritt A."/>
            <person name="Yoshinaga Y."/>
            <person name="Zwiers L.-H."/>
            <person name="Turgeon B."/>
            <person name="Goodwin S."/>
            <person name="Spatafora J."/>
            <person name="Crous P."/>
            <person name="Grigoriev I."/>
        </authorList>
    </citation>
    <scope>NUCLEOTIDE SEQUENCE</scope>
    <source>
        <strain evidence="1">CBS 260.36</strain>
    </source>
</reference>
<keyword evidence="2" id="KW-1185">Reference proteome</keyword>
<accession>A0A9P4J3R3</accession>
<dbReference type="EMBL" id="ML996087">
    <property type="protein sequence ID" value="KAF2151834.1"/>
    <property type="molecule type" value="Genomic_DNA"/>
</dbReference>
<sequence>MKRLMMLHLAHNLSFSAHDTFASKIWVRCIFDVFLWCLRRELPRAEGRLTSSPASSSPIPQNMWRVLEKIYCHAVNGSSRSYSNRRTQSRKAH</sequence>
<dbReference type="AlphaFoldDB" id="A0A9P4J3R3"/>
<dbReference type="Proteomes" id="UP000799439">
    <property type="component" value="Unassembled WGS sequence"/>
</dbReference>
<evidence type="ECO:0000313" key="2">
    <source>
        <dbReference type="Proteomes" id="UP000799439"/>
    </source>
</evidence>
<evidence type="ECO:0000313" key="1">
    <source>
        <dbReference type="EMBL" id="KAF2151834.1"/>
    </source>
</evidence>